<dbReference type="Proteomes" id="UP000502996">
    <property type="component" value="Chromosome"/>
</dbReference>
<dbReference type="PANTHER" id="PTHR48098:SF3">
    <property type="entry name" value="IRON(III) ENTEROBACTIN ESTERASE"/>
    <property type="match status" value="1"/>
</dbReference>
<dbReference type="Gene3D" id="3.40.50.1820">
    <property type="entry name" value="alpha/beta hydrolase"/>
    <property type="match status" value="1"/>
</dbReference>
<dbReference type="InterPro" id="IPR029058">
    <property type="entry name" value="AB_hydrolase_fold"/>
</dbReference>
<gene>
    <name evidence="1" type="ORF">G5V58_24010</name>
</gene>
<protein>
    <submittedName>
        <fullName evidence="1">Esterase</fullName>
    </submittedName>
</protein>
<dbReference type="SUPFAM" id="SSF53474">
    <property type="entry name" value="alpha/beta-Hydrolases"/>
    <property type="match status" value="1"/>
</dbReference>
<dbReference type="InterPro" id="IPR000801">
    <property type="entry name" value="Esterase-like"/>
</dbReference>
<dbReference type="PANTHER" id="PTHR48098">
    <property type="entry name" value="ENTEROCHELIN ESTERASE-RELATED"/>
    <property type="match status" value="1"/>
</dbReference>
<keyword evidence="2" id="KW-1185">Reference proteome</keyword>
<reference evidence="1 2" key="1">
    <citation type="submission" date="2020-02" db="EMBL/GenBank/DDBJ databases">
        <title>Full genome sequence of Nocardioides sp. R-3366.</title>
        <authorList>
            <person name="Im W.-T."/>
        </authorList>
    </citation>
    <scope>NUCLEOTIDE SEQUENCE [LARGE SCALE GENOMIC DNA]</scope>
    <source>
        <strain evidence="1 2">R-3366</strain>
    </source>
</reference>
<dbReference type="RefSeq" id="WP_165237944.1">
    <property type="nucleotide sequence ID" value="NZ_CP049257.1"/>
</dbReference>
<dbReference type="Pfam" id="PF00756">
    <property type="entry name" value="Esterase"/>
    <property type="match status" value="1"/>
</dbReference>
<dbReference type="AlphaFoldDB" id="A0A6G6WJY6"/>
<dbReference type="KEGG" id="nano:G5V58_24010"/>
<dbReference type="InterPro" id="IPR050583">
    <property type="entry name" value="Mycobacterial_A85_antigen"/>
</dbReference>
<accession>A0A6G6WJY6</accession>
<sequence>MRTAVEQDAVVFRLADEDHAHHEVTVWLDLVPPAGWPESLVLEPVAGGWELRLPVPDLDCLEYLLVADGDMAPDPANPDQVDGAFGPHSWLAMPGYVPPAWLDAEPRSGERHELSAADVDVAVWQPSDEPLPLLLVHDGAEMEAWGRVVHYAATRPTPLRVALLSPGEHRDERYAANPAYADALVDEVLPALAAAYPTVGRPVLLGQSLGGLAAVHAGWLRPEAFAGVAAQSGSFFTPVLDPQESGYIHFDRVVGFVASLHESTGTPLDFPPVAMTCGTAEENLANNRLLQTHLLDLGADVSWGEVRQGHTWMCWRDSLDPHLGALLAKAWG</sequence>
<evidence type="ECO:0000313" key="2">
    <source>
        <dbReference type="Proteomes" id="UP000502996"/>
    </source>
</evidence>
<organism evidence="1 2">
    <name type="scientific">Nocardioides anomalus</name>
    <dbReference type="NCBI Taxonomy" id="2712223"/>
    <lineage>
        <taxon>Bacteria</taxon>
        <taxon>Bacillati</taxon>
        <taxon>Actinomycetota</taxon>
        <taxon>Actinomycetes</taxon>
        <taxon>Propionibacteriales</taxon>
        <taxon>Nocardioidaceae</taxon>
        <taxon>Nocardioides</taxon>
    </lineage>
</organism>
<dbReference type="EMBL" id="CP049257">
    <property type="protein sequence ID" value="QIG45405.1"/>
    <property type="molecule type" value="Genomic_DNA"/>
</dbReference>
<evidence type="ECO:0000313" key="1">
    <source>
        <dbReference type="EMBL" id="QIG45405.1"/>
    </source>
</evidence>
<proteinExistence type="predicted"/>
<name>A0A6G6WJY6_9ACTN</name>